<dbReference type="InterPro" id="IPR043519">
    <property type="entry name" value="NT_sf"/>
</dbReference>
<feature type="signal peptide" evidence="2">
    <location>
        <begin position="1"/>
        <end position="22"/>
    </location>
</feature>
<dbReference type="Pfam" id="PF04607">
    <property type="entry name" value="RelA_SpoT"/>
    <property type="match status" value="1"/>
</dbReference>
<evidence type="ECO:0000256" key="1">
    <source>
        <dbReference type="SAM" id="Coils"/>
    </source>
</evidence>
<feature type="coiled-coil region" evidence="1">
    <location>
        <begin position="62"/>
        <end position="89"/>
    </location>
</feature>
<reference evidence="4 5" key="1">
    <citation type="submission" date="2021-05" db="EMBL/GenBank/DDBJ databases">
        <title>Molecular characterization for Shewanella algae harboring chromosomal blaOXA-55-like strains isolated from clinical and environment sample.</title>
        <authorList>
            <person name="Ohama Y."/>
            <person name="Aoki K."/>
            <person name="Harada S."/>
            <person name="Moriya K."/>
            <person name="Ishii Y."/>
            <person name="Tateda K."/>
        </authorList>
    </citation>
    <scope>NUCLEOTIDE SEQUENCE [LARGE SCALE GENOMIC DNA]</scope>
    <source>
        <strain evidence="4 5">LMG 23746</strain>
    </source>
</reference>
<dbReference type="EMBL" id="BPFB01000038">
    <property type="protein sequence ID" value="GIU49454.1"/>
    <property type="molecule type" value="Genomic_DNA"/>
</dbReference>
<feature type="domain" description="RelA/SpoT" evidence="3">
    <location>
        <begin position="101"/>
        <end position="206"/>
    </location>
</feature>
<gene>
    <name evidence="4" type="primary">relV</name>
    <name evidence="4" type="ORF">TUM4630_28130</name>
</gene>
<dbReference type="CDD" id="cd05399">
    <property type="entry name" value="NT_Rel-Spo_like"/>
    <property type="match status" value="1"/>
</dbReference>
<protein>
    <submittedName>
        <fullName evidence="4">GTP pyrophosphokinase</fullName>
    </submittedName>
</protein>
<dbReference type="SUPFAM" id="SSF81301">
    <property type="entry name" value="Nucleotidyltransferase"/>
    <property type="match status" value="1"/>
</dbReference>
<dbReference type="Gene3D" id="3.30.460.10">
    <property type="entry name" value="Beta Polymerase, domain 2"/>
    <property type="match status" value="1"/>
</dbReference>
<keyword evidence="1" id="KW-0175">Coiled coil</keyword>
<comment type="caution">
    <text evidence="4">The sequence shown here is derived from an EMBL/GenBank/DDBJ whole genome shotgun (WGS) entry which is preliminary data.</text>
</comment>
<evidence type="ECO:0000259" key="3">
    <source>
        <dbReference type="SMART" id="SM00954"/>
    </source>
</evidence>
<evidence type="ECO:0000256" key="2">
    <source>
        <dbReference type="SAM" id="SignalP"/>
    </source>
</evidence>
<dbReference type="SMART" id="SM00954">
    <property type="entry name" value="RelA_SpoT"/>
    <property type="match status" value="1"/>
</dbReference>
<sequence>MNRLFRTFIIFLLLLSTRSGLAASYEPQVNLKDPRSNFISRQSFHPNLAGLIAIPTTSSQPIRQTSSNLEQLYAKAEGAQQELRDILKSLDGAEHYELMVPAVKSYQRAAQKVVVKFNGDASQITDLARASIVASDIHRLMHAFEALQHKATIVQVKNRFATPKASGYRDLNLLVQLPQSGMIAEVQLHLKAIAEIKSGEEHQIYQAVQTIEANAKQQQRALTQLELAKITQLRQQSHKCYHKAWLHYKRIDSAHLIAQAA</sequence>
<evidence type="ECO:0000313" key="5">
    <source>
        <dbReference type="Proteomes" id="UP000761574"/>
    </source>
</evidence>
<feature type="chain" id="PRO_5045790485" evidence="2">
    <location>
        <begin position="23"/>
        <end position="261"/>
    </location>
</feature>
<proteinExistence type="predicted"/>
<keyword evidence="5" id="KW-1185">Reference proteome</keyword>
<name>A0ABQ4PMH4_9GAMM</name>
<evidence type="ECO:0000313" key="4">
    <source>
        <dbReference type="EMBL" id="GIU49454.1"/>
    </source>
</evidence>
<keyword evidence="2" id="KW-0732">Signal</keyword>
<dbReference type="InterPro" id="IPR007685">
    <property type="entry name" value="RelA_SpoT"/>
</dbReference>
<organism evidence="4 5">
    <name type="scientific">Shewanella algidipiscicola</name>
    <dbReference type="NCBI Taxonomy" id="614070"/>
    <lineage>
        <taxon>Bacteria</taxon>
        <taxon>Pseudomonadati</taxon>
        <taxon>Pseudomonadota</taxon>
        <taxon>Gammaproteobacteria</taxon>
        <taxon>Alteromonadales</taxon>
        <taxon>Shewanellaceae</taxon>
        <taxon>Shewanella</taxon>
    </lineage>
</organism>
<dbReference type="Proteomes" id="UP000761574">
    <property type="component" value="Unassembled WGS sequence"/>
</dbReference>
<dbReference type="RefSeq" id="WP_119979381.1">
    <property type="nucleotide sequence ID" value="NZ_BPFB01000038.1"/>
</dbReference>
<accession>A0ABQ4PMH4</accession>